<sequence length="456" mass="50883">MSFEFTVFNRMRSRSELTEWDRRRLVVSLSWCLGPKGAPDGGLIASPSQSSVYKQIPLEYVQQLILLNPASKELDKRTRRGPICCVDSLPLSRSTNNQLWPILVSFDEVNEIKPFAVGIYHGNCKPNSAEEYLGDFKAELLEVLNLGIQHNGKNYQVYISWFILDTPAYSFVMQTVSHTAYYNCWRCVCKGKYEDSNGHSLTTLDTFCAFTGLTFFDDICKRSGFNTISRLAIHSRPLPMFTTLPSSPLGTASLSASLLTPSALLPPSPSAPPPVPPPNFRPPPSFFPPSPVEEIFLPSSPLLIFVVTSVPSSTPSKEGREEDSTETEVIIEEDGDTINTAGQKKKPPAEEEELFKCALKAFQRQQDDCDILRECVASELRNLKLEFNNRRLKSKIRKAAAGIADEDDYCFASTSSFSPSLEYSLSPIILVLAVDSFLTHRHGVFKRDSCHGRRSS</sequence>
<proteinExistence type="predicted"/>
<dbReference type="PANTHER" id="PTHR33053">
    <property type="entry name" value="PROTEIN, PUTATIVE-RELATED"/>
    <property type="match status" value="1"/>
</dbReference>
<dbReference type="OrthoDB" id="10028922at2759"/>
<dbReference type="PANTHER" id="PTHR33053:SF24">
    <property type="entry name" value="TRANSPOSASE DOMAIN-CONTAINING PROTEIN"/>
    <property type="match status" value="1"/>
</dbReference>
<keyword evidence="2" id="KW-1185">Reference proteome</keyword>
<gene>
    <name evidence="1" type="ORF">J437_LFUL013632</name>
</gene>
<protein>
    <submittedName>
        <fullName evidence="1">Uncharacterized protein</fullName>
    </submittedName>
</protein>
<dbReference type="AlphaFoldDB" id="A0A8K0P6I1"/>
<comment type="caution">
    <text evidence="1">The sequence shown here is derived from an EMBL/GenBank/DDBJ whole genome shotgun (WGS) entry which is preliminary data.</text>
</comment>
<reference evidence="1" key="2">
    <citation type="submission" date="2017-10" db="EMBL/GenBank/DDBJ databases">
        <title>Ladona fulva Genome sequencing and assembly.</title>
        <authorList>
            <person name="Murali S."/>
            <person name="Richards S."/>
            <person name="Bandaranaike D."/>
            <person name="Bellair M."/>
            <person name="Blankenburg K."/>
            <person name="Chao H."/>
            <person name="Dinh H."/>
            <person name="Doddapaneni H."/>
            <person name="Dugan-Rocha S."/>
            <person name="Elkadiri S."/>
            <person name="Gnanaolivu R."/>
            <person name="Hernandez B."/>
            <person name="Skinner E."/>
            <person name="Javaid M."/>
            <person name="Lee S."/>
            <person name="Li M."/>
            <person name="Ming W."/>
            <person name="Munidasa M."/>
            <person name="Muniz J."/>
            <person name="Nguyen L."/>
            <person name="Hughes D."/>
            <person name="Osuji N."/>
            <person name="Pu L.-L."/>
            <person name="Puazo M."/>
            <person name="Qu C."/>
            <person name="Quiroz J."/>
            <person name="Raj R."/>
            <person name="Weissenberger G."/>
            <person name="Xin Y."/>
            <person name="Zou X."/>
            <person name="Han Y."/>
            <person name="Worley K."/>
            <person name="Muzny D."/>
            <person name="Gibbs R."/>
        </authorList>
    </citation>
    <scope>NUCLEOTIDE SEQUENCE</scope>
    <source>
        <strain evidence="1">Sampled in the wild</strain>
    </source>
</reference>
<name>A0A8K0P6I1_LADFU</name>
<dbReference type="EMBL" id="KZ308934">
    <property type="protein sequence ID" value="KAG8235641.1"/>
    <property type="molecule type" value="Genomic_DNA"/>
</dbReference>
<dbReference type="Proteomes" id="UP000792457">
    <property type="component" value="Unassembled WGS sequence"/>
</dbReference>
<evidence type="ECO:0000313" key="1">
    <source>
        <dbReference type="EMBL" id="KAG8235641.1"/>
    </source>
</evidence>
<accession>A0A8K0P6I1</accession>
<organism evidence="1 2">
    <name type="scientific">Ladona fulva</name>
    <name type="common">Scarce chaser dragonfly</name>
    <name type="synonym">Libellula fulva</name>
    <dbReference type="NCBI Taxonomy" id="123851"/>
    <lineage>
        <taxon>Eukaryota</taxon>
        <taxon>Metazoa</taxon>
        <taxon>Ecdysozoa</taxon>
        <taxon>Arthropoda</taxon>
        <taxon>Hexapoda</taxon>
        <taxon>Insecta</taxon>
        <taxon>Pterygota</taxon>
        <taxon>Palaeoptera</taxon>
        <taxon>Odonata</taxon>
        <taxon>Epiprocta</taxon>
        <taxon>Anisoptera</taxon>
        <taxon>Libelluloidea</taxon>
        <taxon>Libellulidae</taxon>
        <taxon>Ladona</taxon>
    </lineage>
</organism>
<evidence type="ECO:0000313" key="2">
    <source>
        <dbReference type="Proteomes" id="UP000792457"/>
    </source>
</evidence>
<reference evidence="1" key="1">
    <citation type="submission" date="2013-04" db="EMBL/GenBank/DDBJ databases">
        <authorList>
            <person name="Qu J."/>
            <person name="Murali S.C."/>
            <person name="Bandaranaike D."/>
            <person name="Bellair M."/>
            <person name="Blankenburg K."/>
            <person name="Chao H."/>
            <person name="Dinh H."/>
            <person name="Doddapaneni H."/>
            <person name="Downs B."/>
            <person name="Dugan-Rocha S."/>
            <person name="Elkadiri S."/>
            <person name="Gnanaolivu R.D."/>
            <person name="Hernandez B."/>
            <person name="Javaid M."/>
            <person name="Jayaseelan J.C."/>
            <person name="Lee S."/>
            <person name="Li M."/>
            <person name="Ming W."/>
            <person name="Munidasa M."/>
            <person name="Muniz J."/>
            <person name="Nguyen L."/>
            <person name="Ongeri F."/>
            <person name="Osuji N."/>
            <person name="Pu L.-L."/>
            <person name="Puazo M."/>
            <person name="Qu C."/>
            <person name="Quiroz J."/>
            <person name="Raj R."/>
            <person name="Weissenberger G."/>
            <person name="Xin Y."/>
            <person name="Zou X."/>
            <person name="Han Y."/>
            <person name="Richards S."/>
            <person name="Worley K."/>
            <person name="Muzny D."/>
            <person name="Gibbs R."/>
        </authorList>
    </citation>
    <scope>NUCLEOTIDE SEQUENCE</scope>
    <source>
        <strain evidence="1">Sampled in the wild</strain>
    </source>
</reference>